<dbReference type="Pfam" id="PF19739">
    <property type="entry name" value="DUF6228"/>
    <property type="match status" value="1"/>
</dbReference>
<keyword evidence="2" id="KW-1185">Reference proteome</keyword>
<gene>
    <name evidence="1" type="ORF">ACFW6T_03520</name>
</gene>
<evidence type="ECO:0000313" key="1">
    <source>
        <dbReference type="EMBL" id="MFE1351039.1"/>
    </source>
</evidence>
<evidence type="ECO:0000313" key="2">
    <source>
        <dbReference type="Proteomes" id="UP001599542"/>
    </source>
</evidence>
<name>A0ABW6GED2_9ACTN</name>
<dbReference type="Proteomes" id="UP001599542">
    <property type="component" value="Unassembled WGS sequence"/>
</dbReference>
<sequence length="171" mass="17909">MSGVIRAGGTTRAAGAEARSGVEVRCGRDRAVGVRLTDRRAEDGVVRFAAELRAPGLTARLAEVVDLGPGGGLAGFLAGLAADFRGWEGERSWRNADGDLALRAAFRSGGHVGLTWALQPWRAADGTWRAGATTWVEAGEQLAALAAEVEAFLEGEGEGEGEDEDEDEDED</sequence>
<comment type="caution">
    <text evidence="1">The sequence shown here is derived from an EMBL/GenBank/DDBJ whole genome shotgun (WGS) entry which is preliminary data.</text>
</comment>
<dbReference type="InterPro" id="IPR046196">
    <property type="entry name" value="DUF6228"/>
</dbReference>
<protein>
    <submittedName>
        <fullName evidence="1">DUF6228 family protein</fullName>
    </submittedName>
</protein>
<dbReference type="RefSeq" id="WP_380331647.1">
    <property type="nucleotide sequence ID" value="NZ_JBHYPW010000084.1"/>
</dbReference>
<reference evidence="1 2" key="1">
    <citation type="submission" date="2024-09" db="EMBL/GenBank/DDBJ databases">
        <title>The Natural Products Discovery Center: Release of the First 8490 Sequenced Strains for Exploring Actinobacteria Biosynthetic Diversity.</title>
        <authorList>
            <person name="Kalkreuter E."/>
            <person name="Kautsar S.A."/>
            <person name="Yang D."/>
            <person name="Bader C.D."/>
            <person name="Teijaro C.N."/>
            <person name="Fluegel L."/>
            <person name="Davis C.M."/>
            <person name="Simpson J.R."/>
            <person name="Lauterbach L."/>
            <person name="Steele A.D."/>
            <person name="Gui C."/>
            <person name="Meng S."/>
            <person name="Li G."/>
            <person name="Viehrig K."/>
            <person name="Ye F."/>
            <person name="Su P."/>
            <person name="Kiefer A.F."/>
            <person name="Nichols A."/>
            <person name="Cepeda A.J."/>
            <person name="Yan W."/>
            <person name="Fan B."/>
            <person name="Jiang Y."/>
            <person name="Adhikari A."/>
            <person name="Zheng C.-J."/>
            <person name="Schuster L."/>
            <person name="Cowan T.M."/>
            <person name="Smanski M.J."/>
            <person name="Chevrette M.G."/>
            <person name="De Carvalho L.P.S."/>
            <person name="Shen B."/>
        </authorList>
    </citation>
    <scope>NUCLEOTIDE SEQUENCE [LARGE SCALE GENOMIC DNA]</scope>
    <source>
        <strain evidence="1 2">NPDC058753</strain>
    </source>
</reference>
<proteinExistence type="predicted"/>
<accession>A0ABW6GED2</accession>
<organism evidence="1 2">
    <name type="scientific">Kitasatospora phosalacinea</name>
    <dbReference type="NCBI Taxonomy" id="2065"/>
    <lineage>
        <taxon>Bacteria</taxon>
        <taxon>Bacillati</taxon>
        <taxon>Actinomycetota</taxon>
        <taxon>Actinomycetes</taxon>
        <taxon>Kitasatosporales</taxon>
        <taxon>Streptomycetaceae</taxon>
        <taxon>Kitasatospora</taxon>
    </lineage>
</organism>
<dbReference type="EMBL" id="JBHYPX010000004">
    <property type="protein sequence ID" value="MFE1351039.1"/>
    <property type="molecule type" value="Genomic_DNA"/>
</dbReference>